<dbReference type="PANTHER" id="PTHR30531:SF12">
    <property type="entry name" value="FLAGELLAR BIOSYNTHETIC PROTEIN FLHB"/>
    <property type="match status" value="1"/>
</dbReference>
<keyword evidence="4" id="KW-0969">Cilium</keyword>
<keyword evidence="4" id="KW-0282">Flagellum</keyword>
<feature type="transmembrane region" description="Helical" evidence="3">
    <location>
        <begin position="30"/>
        <end position="47"/>
    </location>
</feature>
<dbReference type="Proteomes" id="UP000318053">
    <property type="component" value="Unassembled WGS sequence"/>
</dbReference>
<dbReference type="OrthoDB" id="9807950at2"/>
<dbReference type="EMBL" id="SJPK01000005">
    <property type="protein sequence ID" value="TWT66520.1"/>
    <property type="molecule type" value="Genomic_DNA"/>
</dbReference>
<keyword evidence="3" id="KW-0812">Transmembrane</keyword>
<reference evidence="4 5" key="1">
    <citation type="submission" date="2019-02" db="EMBL/GenBank/DDBJ databases">
        <title>Deep-cultivation of Planctomycetes and their phenomic and genomic characterization uncovers novel biology.</title>
        <authorList>
            <person name="Wiegand S."/>
            <person name="Jogler M."/>
            <person name="Boedeker C."/>
            <person name="Pinto D."/>
            <person name="Vollmers J."/>
            <person name="Rivas-Marin E."/>
            <person name="Kohn T."/>
            <person name="Peeters S.H."/>
            <person name="Heuer A."/>
            <person name="Rast P."/>
            <person name="Oberbeckmann S."/>
            <person name="Bunk B."/>
            <person name="Jeske O."/>
            <person name="Meyerdierks A."/>
            <person name="Storesund J.E."/>
            <person name="Kallscheuer N."/>
            <person name="Luecker S."/>
            <person name="Lage O.M."/>
            <person name="Pohl T."/>
            <person name="Merkel B.J."/>
            <person name="Hornburger P."/>
            <person name="Mueller R.-W."/>
            <person name="Bruemmer F."/>
            <person name="Labrenz M."/>
            <person name="Spormann A.M."/>
            <person name="Op Den Camp H."/>
            <person name="Overmann J."/>
            <person name="Amann R."/>
            <person name="Jetten M.S.M."/>
            <person name="Mascher T."/>
            <person name="Medema M.H."/>
            <person name="Devos D.P."/>
            <person name="Kaster A.-K."/>
            <person name="Ovreas L."/>
            <person name="Rohde M."/>
            <person name="Galperin M.Y."/>
            <person name="Jogler C."/>
        </authorList>
    </citation>
    <scope>NUCLEOTIDE SEQUENCE [LARGE SCALE GENOMIC DNA]</scope>
    <source>
        <strain evidence="4 5">CA85</strain>
    </source>
</reference>
<feature type="transmembrane region" description="Helical" evidence="3">
    <location>
        <begin position="143"/>
        <end position="161"/>
    </location>
</feature>
<dbReference type="InterPro" id="IPR006135">
    <property type="entry name" value="T3SS_substrate_exporter"/>
</dbReference>
<gene>
    <name evidence="4" type="primary">flhB</name>
    <name evidence="4" type="ORF">CA85_26170</name>
</gene>
<name>A0A5C5XUE1_9BACT</name>
<protein>
    <submittedName>
        <fullName evidence="4">Flagellar biosynthetic protein FlhB</fullName>
    </submittedName>
</protein>
<evidence type="ECO:0000256" key="1">
    <source>
        <dbReference type="ARBA" id="ARBA00010690"/>
    </source>
</evidence>
<keyword evidence="5" id="KW-1185">Reference proteome</keyword>
<dbReference type="PRINTS" id="PR00950">
    <property type="entry name" value="TYPE3IMSPROT"/>
</dbReference>
<dbReference type="PANTHER" id="PTHR30531">
    <property type="entry name" value="FLAGELLAR BIOSYNTHETIC PROTEIN FLHB"/>
    <property type="match status" value="1"/>
</dbReference>
<keyword evidence="4" id="KW-0966">Cell projection</keyword>
<organism evidence="4 5">
    <name type="scientific">Allorhodopirellula solitaria</name>
    <dbReference type="NCBI Taxonomy" id="2527987"/>
    <lineage>
        <taxon>Bacteria</taxon>
        <taxon>Pseudomonadati</taxon>
        <taxon>Planctomycetota</taxon>
        <taxon>Planctomycetia</taxon>
        <taxon>Pirellulales</taxon>
        <taxon>Pirellulaceae</taxon>
        <taxon>Allorhodopirellula</taxon>
    </lineage>
</organism>
<dbReference type="AlphaFoldDB" id="A0A5C5XUE1"/>
<comment type="caution">
    <text evidence="4">The sequence shown here is derived from an EMBL/GenBank/DDBJ whole genome shotgun (WGS) entry which is preliminary data.</text>
</comment>
<evidence type="ECO:0000313" key="4">
    <source>
        <dbReference type="EMBL" id="TWT66520.1"/>
    </source>
</evidence>
<feature type="transmembrane region" description="Helical" evidence="3">
    <location>
        <begin position="181"/>
        <end position="204"/>
    </location>
</feature>
<evidence type="ECO:0000313" key="5">
    <source>
        <dbReference type="Proteomes" id="UP000318053"/>
    </source>
</evidence>
<dbReference type="GO" id="GO:0005886">
    <property type="term" value="C:plasma membrane"/>
    <property type="evidence" value="ECO:0007669"/>
    <property type="project" value="TreeGrafter"/>
</dbReference>
<evidence type="ECO:0000256" key="3">
    <source>
        <dbReference type="SAM" id="Phobius"/>
    </source>
</evidence>
<sequence length="353" mass="38582">MSDGEKKHIATDRKRKQAREQGQVAKSQDLTSASLLLAAIGAIYYFGGQSASILVHGMKSAFSHTRLEAYSAQDATHELLRLAGQVGLATTPILLLMLVGAVAINVSQVGLILSPDKLMPKFSNISPLSGAQRIFSIRGLMRLLFSTVKVGAIIAVAYYALQAHQNRVVGMASMSVPQIASAMFHTLLGVCLWIASALFLLALLEWMFQKWQLEQDLMMTDQELRDEMKELEGGPKVTDRRREVSRQLAVDQVTNEVRAADVIIKTPHELAIAIRYDPATMASPVMVAKGAGLLGQQICRTAFQSRIAVVERELLAKFLYQHADVGQEVPATQYRAVAEALRDAGASRMGAEH</sequence>
<accession>A0A5C5XUE1</accession>
<feature type="region of interest" description="Disordered" evidence="2">
    <location>
        <begin position="1"/>
        <end position="25"/>
    </location>
</feature>
<dbReference type="GO" id="GO:0009306">
    <property type="term" value="P:protein secretion"/>
    <property type="evidence" value="ECO:0007669"/>
    <property type="project" value="InterPro"/>
</dbReference>
<feature type="transmembrane region" description="Helical" evidence="3">
    <location>
        <begin position="93"/>
        <end position="113"/>
    </location>
</feature>
<dbReference type="SUPFAM" id="SSF160544">
    <property type="entry name" value="EscU C-terminal domain-like"/>
    <property type="match status" value="1"/>
</dbReference>
<proteinExistence type="inferred from homology"/>
<dbReference type="Gene3D" id="3.40.1690.10">
    <property type="entry name" value="secretion proteins EscU"/>
    <property type="match status" value="1"/>
</dbReference>
<dbReference type="InterPro" id="IPR029025">
    <property type="entry name" value="T3SS_substrate_exporter_C"/>
</dbReference>
<dbReference type="Pfam" id="PF01312">
    <property type="entry name" value="Bac_export_2"/>
    <property type="match status" value="1"/>
</dbReference>
<evidence type="ECO:0000256" key="2">
    <source>
        <dbReference type="SAM" id="MobiDB-lite"/>
    </source>
</evidence>
<dbReference type="RefSeq" id="WP_146391610.1">
    <property type="nucleotide sequence ID" value="NZ_SJPK01000005.1"/>
</dbReference>
<keyword evidence="3" id="KW-0472">Membrane</keyword>
<feature type="compositionally biased region" description="Basic and acidic residues" evidence="2">
    <location>
        <begin position="1"/>
        <end position="12"/>
    </location>
</feature>
<comment type="similarity">
    <text evidence="1">Belongs to the type III secretion exporter family.</text>
</comment>
<keyword evidence="3" id="KW-1133">Transmembrane helix</keyword>